<evidence type="ECO:0000259" key="3">
    <source>
        <dbReference type="Pfam" id="PF13614"/>
    </source>
</evidence>
<gene>
    <name evidence="4" type="ORF">FHP05_01395</name>
</gene>
<sequence length="287" mass="32509">MGDQAENLRQQIYRSSNKRNHAKTISFVSGKGGVGKSNISLNFAIEMQQRGKKVLIIDMDIGMGNMEVLLGLQAKHSIVDLFVSRFKLHDIIQQGPKNLSFIAGGSGLTNLFTVAQEDMNYFFEEYEKALQHFDFILFDMGAGIDEKSLSFILASDECIVITTPEPTAITDAYSMIKHILHHDRSFSLYIVMNRVSHLKKGKEVANQFKQIIFNFLHREVDIIGILPNDSLVSKAVVKQKPYLLLNENAPISKAVKRLVGNYLNEKVEKQIVSLSFIDKLKTFIRKR</sequence>
<protein>
    <submittedName>
        <fullName evidence="4">MinD/ParA family protein</fullName>
    </submittedName>
</protein>
<evidence type="ECO:0000256" key="2">
    <source>
        <dbReference type="ARBA" id="ARBA00022840"/>
    </source>
</evidence>
<keyword evidence="1" id="KW-0547">Nucleotide-binding</keyword>
<dbReference type="InterPro" id="IPR050625">
    <property type="entry name" value="ParA/MinD_ATPase"/>
</dbReference>
<dbReference type="InterPro" id="IPR025669">
    <property type="entry name" value="AAA_dom"/>
</dbReference>
<accession>A0A5C8P276</accession>
<dbReference type="InterPro" id="IPR033875">
    <property type="entry name" value="FlhG"/>
</dbReference>
<proteinExistence type="predicted"/>
<evidence type="ECO:0000313" key="4">
    <source>
        <dbReference type="EMBL" id="TXL67699.1"/>
    </source>
</evidence>
<feature type="domain" description="AAA" evidence="3">
    <location>
        <begin position="23"/>
        <end position="179"/>
    </location>
</feature>
<dbReference type="GO" id="GO:0005524">
    <property type="term" value="F:ATP binding"/>
    <property type="evidence" value="ECO:0007669"/>
    <property type="project" value="UniProtKB-KW"/>
</dbReference>
<dbReference type="CDD" id="cd02038">
    <property type="entry name" value="FlhG-like"/>
    <property type="match status" value="1"/>
</dbReference>
<dbReference type="InterPro" id="IPR025501">
    <property type="entry name" value="MinD_FleN"/>
</dbReference>
<dbReference type="PANTHER" id="PTHR43384">
    <property type="entry name" value="SEPTUM SITE-DETERMINING PROTEIN MIND HOMOLOG, CHLOROPLASTIC-RELATED"/>
    <property type="match status" value="1"/>
</dbReference>
<dbReference type="Proteomes" id="UP000321574">
    <property type="component" value="Unassembled WGS sequence"/>
</dbReference>
<dbReference type="PIRSF" id="PIRSF003092">
    <property type="entry name" value="MinD"/>
    <property type="match status" value="1"/>
</dbReference>
<dbReference type="RefSeq" id="WP_147665366.1">
    <property type="nucleotide sequence ID" value="NZ_VDUW01000001.1"/>
</dbReference>
<dbReference type="GO" id="GO:0051782">
    <property type="term" value="P:negative regulation of cell division"/>
    <property type="evidence" value="ECO:0007669"/>
    <property type="project" value="TreeGrafter"/>
</dbReference>
<dbReference type="SUPFAM" id="SSF52540">
    <property type="entry name" value="P-loop containing nucleoside triphosphate hydrolases"/>
    <property type="match status" value="1"/>
</dbReference>
<evidence type="ECO:0000256" key="1">
    <source>
        <dbReference type="ARBA" id="ARBA00022741"/>
    </source>
</evidence>
<dbReference type="OrthoDB" id="9816297at2"/>
<dbReference type="PANTHER" id="PTHR43384:SF4">
    <property type="entry name" value="CELLULOSE BIOSYNTHESIS PROTEIN BCSQ-RELATED"/>
    <property type="match status" value="1"/>
</dbReference>
<organism evidence="4 5">
    <name type="scientific">Cerasibacillus terrae</name>
    <dbReference type="NCBI Taxonomy" id="2498845"/>
    <lineage>
        <taxon>Bacteria</taxon>
        <taxon>Bacillati</taxon>
        <taxon>Bacillota</taxon>
        <taxon>Bacilli</taxon>
        <taxon>Bacillales</taxon>
        <taxon>Bacillaceae</taxon>
        <taxon>Cerasibacillus</taxon>
    </lineage>
</organism>
<reference evidence="4 5" key="1">
    <citation type="submission" date="2019-06" db="EMBL/GenBank/DDBJ databases">
        <title>Cerasibacillus sp. nov., isolated from maize field.</title>
        <authorList>
            <person name="Lin S.-Y."/>
            <person name="Tsai C.-F."/>
            <person name="Young C.-C."/>
        </authorList>
    </citation>
    <scope>NUCLEOTIDE SEQUENCE [LARGE SCALE GENOMIC DNA]</scope>
    <source>
        <strain evidence="4 5">CC-CFT480</strain>
    </source>
</reference>
<dbReference type="AlphaFoldDB" id="A0A5C8P276"/>
<dbReference type="GO" id="GO:0005829">
    <property type="term" value="C:cytosol"/>
    <property type="evidence" value="ECO:0007669"/>
    <property type="project" value="TreeGrafter"/>
</dbReference>
<dbReference type="Pfam" id="PF13614">
    <property type="entry name" value="AAA_31"/>
    <property type="match status" value="1"/>
</dbReference>
<comment type="caution">
    <text evidence="4">The sequence shown here is derived from an EMBL/GenBank/DDBJ whole genome shotgun (WGS) entry which is preliminary data.</text>
</comment>
<evidence type="ECO:0000313" key="5">
    <source>
        <dbReference type="Proteomes" id="UP000321574"/>
    </source>
</evidence>
<dbReference type="Gene3D" id="3.40.50.300">
    <property type="entry name" value="P-loop containing nucleotide triphosphate hydrolases"/>
    <property type="match status" value="1"/>
</dbReference>
<name>A0A5C8P276_9BACI</name>
<keyword evidence="5" id="KW-1185">Reference proteome</keyword>
<dbReference type="InterPro" id="IPR027417">
    <property type="entry name" value="P-loop_NTPase"/>
</dbReference>
<dbReference type="GO" id="GO:0009898">
    <property type="term" value="C:cytoplasmic side of plasma membrane"/>
    <property type="evidence" value="ECO:0007669"/>
    <property type="project" value="TreeGrafter"/>
</dbReference>
<dbReference type="GO" id="GO:0016887">
    <property type="term" value="F:ATP hydrolysis activity"/>
    <property type="evidence" value="ECO:0007669"/>
    <property type="project" value="TreeGrafter"/>
</dbReference>
<keyword evidence="2" id="KW-0067">ATP-binding</keyword>
<dbReference type="EMBL" id="VDUW01000001">
    <property type="protein sequence ID" value="TXL67699.1"/>
    <property type="molecule type" value="Genomic_DNA"/>
</dbReference>